<comment type="caution">
    <text evidence="1">The sequence shown here is derived from an EMBL/GenBank/DDBJ whole genome shotgun (WGS) entry which is preliminary data.</text>
</comment>
<name>A0A9P9FN31_9HYPO</name>
<dbReference type="EMBL" id="JAGMUV010000003">
    <property type="protein sequence ID" value="KAH7166405.1"/>
    <property type="molecule type" value="Genomic_DNA"/>
</dbReference>
<dbReference type="OrthoDB" id="4424523at2759"/>
<proteinExistence type="predicted"/>
<organism evidence="1 2">
    <name type="scientific">Dactylonectria macrodidyma</name>
    <dbReference type="NCBI Taxonomy" id="307937"/>
    <lineage>
        <taxon>Eukaryota</taxon>
        <taxon>Fungi</taxon>
        <taxon>Dikarya</taxon>
        <taxon>Ascomycota</taxon>
        <taxon>Pezizomycotina</taxon>
        <taxon>Sordariomycetes</taxon>
        <taxon>Hypocreomycetidae</taxon>
        <taxon>Hypocreales</taxon>
        <taxon>Nectriaceae</taxon>
        <taxon>Dactylonectria</taxon>
    </lineage>
</organism>
<evidence type="ECO:0000313" key="2">
    <source>
        <dbReference type="Proteomes" id="UP000738349"/>
    </source>
</evidence>
<sequence length="258" mass="29909">MRPLPLPQWMRQYYSTTPSIISSIREHPAGVEPTLESIPQLNFSMTKREPLSSIIRDMQEIGFQKWGFVIYRCAYADNAQWESYLEFFKASVKQELEALELSSLLWKYLEWTIVEDRQSLDGASKQRVRDEFTHWAIDRARIEPDIAETPRFRYCIYIDQKCLDTVDQYETWVATGAEGKLKNVVCAVLDKDCGLSGRGRRGFPSVEGCVRSDTGWMYMTIKCVPDVYNRLSYQALAEADYERPPAVWPLADPMPYEA</sequence>
<reference evidence="1" key="1">
    <citation type="journal article" date="2021" name="Nat. Commun.">
        <title>Genetic determinants of endophytism in the Arabidopsis root mycobiome.</title>
        <authorList>
            <person name="Mesny F."/>
            <person name="Miyauchi S."/>
            <person name="Thiergart T."/>
            <person name="Pickel B."/>
            <person name="Atanasova L."/>
            <person name="Karlsson M."/>
            <person name="Huettel B."/>
            <person name="Barry K.W."/>
            <person name="Haridas S."/>
            <person name="Chen C."/>
            <person name="Bauer D."/>
            <person name="Andreopoulos W."/>
            <person name="Pangilinan J."/>
            <person name="LaButti K."/>
            <person name="Riley R."/>
            <person name="Lipzen A."/>
            <person name="Clum A."/>
            <person name="Drula E."/>
            <person name="Henrissat B."/>
            <person name="Kohler A."/>
            <person name="Grigoriev I.V."/>
            <person name="Martin F.M."/>
            <person name="Hacquard S."/>
        </authorList>
    </citation>
    <scope>NUCLEOTIDE SEQUENCE</scope>
    <source>
        <strain evidence="1">MPI-CAGE-AT-0147</strain>
    </source>
</reference>
<keyword evidence="2" id="KW-1185">Reference proteome</keyword>
<protein>
    <submittedName>
        <fullName evidence="1">Uncharacterized protein</fullName>
    </submittedName>
</protein>
<dbReference type="AlphaFoldDB" id="A0A9P9FN31"/>
<accession>A0A9P9FN31</accession>
<gene>
    <name evidence="1" type="ORF">EDB81DRAFT_918820</name>
</gene>
<dbReference type="Proteomes" id="UP000738349">
    <property type="component" value="Unassembled WGS sequence"/>
</dbReference>
<evidence type="ECO:0000313" key="1">
    <source>
        <dbReference type="EMBL" id="KAH7166405.1"/>
    </source>
</evidence>